<dbReference type="EMBL" id="FNAB01000014">
    <property type="protein sequence ID" value="SDE30233.1"/>
    <property type="molecule type" value="Genomic_DNA"/>
</dbReference>
<dbReference type="Proteomes" id="UP000199417">
    <property type="component" value="Unassembled WGS sequence"/>
</dbReference>
<organism evidence="2 3">
    <name type="scientific">Rhodococcus tukisamuensis</name>
    <dbReference type="NCBI Taxonomy" id="168276"/>
    <lineage>
        <taxon>Bacteria</taxon>
        <taxon>Bacillati</taxon>
        <taxon>Actinomycetota</taxon>
        <taxon>Actinomycetes</taxon>
        <taxon>Mycobacteriales</taxon>
        <taxon>Nocardiaceae</taxon>
        <taxon>Rhodococcus</taxon>
    </lineage>
</organism>
<keyword evidence="3" id="KW-1185">Reference proteome</keyword>
<reference evidence="2 3" key="1">
    <citation type="submission" date="2016-10" db="EMBL/GenBank/DDBJ databases">
        <authorList>
            <person name="de Groot N.N."/>
        </authorList>
    </citation>
    <scope>NUCLEOTIDE SEQUENCE [LARGE SCALE GENOMIC DNA]</scope>
    <source>
        <strain evidence="2 3">JCM 11308</strain>
    </source>
</reference>
<evidence type="ECO:0000313" key="2">
    <source>
        <dbReference type="EMBL" id="SDE30233.1"/>
    </source>
</evidence>
<gene>
    <name evidence="2" type="ORF">SAMN05444580_1142</name>
</gene>
<dbReference type="InterPro" id="IPR010310">
    <property type="entry name" value="T7SS_ESAT-6-like"/>
</dbReference>
<sequence length="96" mass="9883">MSGTMRYTFGAIDGARADIAATSGNINGKLADLKSYLAPLVADWEGSASEAYQAQQAKWDAAANDLNLVLEAIGRAVGAGNDDMNATNNSAAASWS</sequence>
<dbReference type="SUPFAM" id="SSF140453">
    <property type="entry name" value="EsxAB dimer-like"/>
    <property type="match status" value="1"/>
</dbReference>
<accession>A0A1G7BTA5</accession>
<dbReference type="Pfam" id="PF06013">
    <property type="entry name" value="WXG100"/>
    <property type="match status" value="1"/>
</dbReference>
<comment type="similarity">
    <text evidence="1">Belongs to the WXG100 family.</text>
</comment>
<name>A0A1G7BTA5_9NOCA</name>
<protein>
    <recommendedName>
        <fullName evidence="1">ESAT-6-like protein</fullName>
    </recommendedName>
</protein>
<dbReference type="STRING" id="168276.SAMN05444580_1142"/>
<evidence type="ECO:0000256" key="1">
    <source>
        <dbReference type="RuleBase" id="RU362001"/>
    </source>
</evidence>
<dbReference type="AlphaFoldDB" id="A0A1G7BTA5"/>
<dbReference type="RefSeq" id="WP_072845901.1">
    <property type="nucleotide sequence ID" value="NZ_FNAB01000014.1"/>
</dbReference>
<dbReference type="NCBIfam" id="TIGR03930">
    <property type="entry name" value="WXG100_ESAT6"/>
    <property type="match status" value="1"/>
</dbReference>
<dbReference type="Gene3D" id="1.10.287.1060">
    <property type="entry name" value="ESAT-6-like"/>
    <property type="match status" value="1"/>
</dbReference>
<evidence type="ECO:0000313" key="3">
    <source>
        <dbReference type="Proteomes" id="UP000199417"/>
    </source>
</evidence>
<dbReference type="InterPro" id="IPR036689">
    <property type="entry name" value="ESAT-6-like_sf"/>
</dbReference>
<proteinExistence type="inferred from homology"/>